<protein>
    <submittedName>
        <fullName evidence="2">Uncharacterized protein</fullName>
    </submittedName>
</protein>
<reference evidence="2" key="2">
    <citation type="submission" date="2021-08" db="EMBL/GenBank/DDBJ databases">
        <authorList>
            <person name="Gostincar C."/>
            <person name="Sun X."/>
            <person name="Song Z."/>
            <person name="Gunde-Cimerman N."/>
        </authorList>
    </citation>
    <scope>NUCLEOTIDE SEQUENCE</scope>
    <source>
        <strain evidence="2">EXF-9298</strain>
    </source>
</reference>
<sequence length="216" mass="24581">MSNLIKARLSRIDDGDDDDEGVRLSRPAAGAHSGSTHSEAERSCNESAARPVAAPFVSRQNLALAALPHSDNANNYVVRQAIIDNRFHARDGTRLNPGWIVQDSNLECKHTSPWRDFFGHTISPPAKVYYHNLFGEEGVILCEDGRSGDRCRVWWSWVFHCRKCDTYVCNHCHNEHQRSEIKAKHRLGPAKQRRDAKRTHNETWNLVQKFSAQKLS</sequence>
<feature type="region of interest" description="Disordered" evidence="1">
    <location>
        <begin position="9"/>
        <end position="47"/>
    </location>
</feature>
<evidence type="ECO:0000313" key="3">
    <source>
        <dbReference type="Proteomes" id="UP000729357"/>
    </source>
</evidence>
<reference evidence="2" key="1">
    <citation type="journal article" date="2021" name="J Fungi (Basel)">
        <title>Virulence traits and population genomics of the black yeast Aureobasidium melanogenum.</title>
        <authorList>
            <person name="Cernosa A."/>
            <person name="Sun X."/>
            <person name="Gostincar C."/>
            <person name="Fang C."/>
            <person name="Gunde-Cimerman N."/>
            <person name="Song Z."/>
        </authorList>
    </citation>
    <scope>NUCLEOTIDE SEQUENCE</scope>
    <source>
        <strain evidence="2">EXF-9298</strain>
    </source>
</reference>
<organism evidence="2 3">
    <name type="scientific">Aureobasidium melanogenum</name>
    <name type="common">Aureobasidium pullulans var. melanogenum</name>
    <dbReference type="NCBI Taxonomy" id="46634"/>
    <lineage>
        <taxon>Eukaryota</taxon>
        <taxon>Fungi</taxon>
        <taxon>Dikarya</taxon>
        <taxon>Ascomycota</taxon>
        <taxon>Pezizomycotina</taxon>
        <taxon>Dothideomycetes</taxon>
        <taxon>Dothideomycetidae</taxon>
        <taxon>Dothideales</taxon>
        <taxon>Saccotheciaceae</taxon>
        <taxon>Aureobasidium</taxon>
    </lineage>
</organism>
<accession>A0A9P8G2I4</accession>
<dbReference type="AlphaFoldDB" id="A0A9P8G2I4"/>
<feature type="non-terminal residue" evidence="2">
    <location>
        <position position="1"/>
    </location>
</feature>
<gene>
    <name evidence="2" type="ORF">KCU98_g3281</name>
</gene>
<dbReference type="EMBL" id="JAHFXS010000218">
    <property type="protein sequence ID" value="KAG9987517.1"/>
    <property type="molecule type" value="Genomic_DNA"/>
</dbReference>
<proteinExistence type="predicted"/>
<evidence type="ECO:0000313" key="2">
    <source>
        <dbReference type="EMBL" id="KAG9987517.1"/>
    </source>
</evidence>
<evidence type="ECO:0000256" key="1">
    <source>
        <dbReference type="SAM" id="MobiDB-lite"/>
    </source>
</evidence>
<comment type="caution">
    <text evidence="2">The sequence shown here is derived from an EMBL/GenBank/DDBJ whole genome shotgun (WGS) entry which is preliminary data.</text>
</comment>
<dbReference type="Proteomes" id="UP000729357">
    <property type="component" value="Unassembled WGS sequence"/>
</dbReference>
<keyword evidence="3" id="KW-1185">Reference proteome</keyword>
<name>A0A9P8G2I4_AURME</name>